<reference evidence="2 3" key="1">
    <citation type="journal article" date="2013" name="BMC Genomics">
        <title>Genome sequencing and comparative genomics of honey bee microsporidia, Nosema apis reveal novel insights into host-parasite interactions.</title>
        <authorList>
            <person name="Chen Yp."/>
            <person name="Pettis J.S."/>
            <person name="Zhao Y."/>
            <person name="Liu X."/>
            <person name="Tallon L.J."/>
            <person name="Sadzewicz L.D."/>
            <person name="Li R."/>
            <person name="Zheng H."/>
            <person name="Huang S."/>
            <person name="Zhang X."/>
            <person name="Hamilton M.C."/>
            <person name="Pernal S.F."/>
            <person name="Melathopoulos A.P."/>
            <person name="Yan X."/>
            <person name="Evans J.D."/>
        </authorList>
    </citation>
    <scope>NUCLEOTIDE SEQUENCE [LARGE SCALE GENOMIC DNA]</scope>
    <source>
        <strain evidence="2 3">BRL 01</strain>
    </source>
</reference>
<protein>
    <submittedName>
        <fullName evidence="2">Uncharacterized protein</fullName>
    </submittedName>
</protein>
<dbReference type="HOGENOM" id="CLU_1138287_0_0_1"/>
<accession>T0L4P1</accession>
<evidence type="ECO:0000313" key="3">
    <source>
        <dbReference type="Proteomes" id="UP000053780"/>
    </source>
</evidence>
<keyword evidence="3" id="KW-1185">Reference proteome</keyword>
<dbReference type="VEuPathDB" id="MicrosporidiaDB:NAPIS_ORF02693"/>
<organism evidence="2 3">
    <name type="scientific">Vairimorpha apis BRL 01</name>
    <dbReference type="NCBI Taxonomy" id="1037528"/>
    <lineage>
        <taxon>Eukaryota</taxon>
        <taxon>Fungi</taxon>
        <taxon>Fungi incertae sedis</taxon>
        <taxon>Microsporidia</taxon>
        <taxon>Nosematidae</taxon>
        <taxon>Vairimorpha</taxon>
    </lineage>
</organism>
<name>T0L4P1_9MICR</name>
<keyword evidence="1" id="KW-0732">Signal</keyword>
<gene>
    <name evidence="2" type="ORF">NAPIS_ORF02693</name>
</gene>
<dbReference type="AlphaFoldDB" id="T0L4P1"/>
<dbReference type="EMBL" id="KE647370">
    <property type="protein sequence ID" value="EQB59743.1"/>
    <property type="molecule type" value="Genomic_DNA"/>
</dbReference>
<proteinExistence type="predicted"/>
<sequence length="233" mass="27812">MLGFIYFIYILFKVIYASKIKDVNNKCNNEKYKNDKFVESENILLEKRKNYQYKVNLNVVMVNPSAKNKKSRLNIDNKNLELNTFSKEHIGIIDDYDELLYLNKKFKYIEHIPSICDIISNNLFLNKIYFDYTVLDFGTTLKHLRITESFKYVVKIIENDLINTLKASINMAIIKNEYIMPIILNLENRQLDEQKILYTIIITNEILNIDINKRFKHDNKQILLERILSTNFF</sequence>
<feature type="chain" id="PRO_5004579728" evidence="1">
    <location>
        <begin position="18"/>
        <end position="233"/>
    </location>
</feature>
<dbReference type="Proteomes" id="UP000053780">
    <property type="component" value="Unassembled WGS sequence"/>
</dbReference>
<feature type="signal peptide" evidence="1">
    <location>
        <begin position="1"/>
        <end position="17"/>
    </location>
</feature>
<evidence type="ECO:0000256" key="1">
    <source>
        <dbReference type="SAM" id="SignalP"/>
    </source>
</evidence>
<evidence type="ECO:0000313" key="2">
    <source>
        <dbReference type="EMBL" id="EQB59743.1"/>
    </source>
</evidence>